<dbReference type="GO" id="GO:0006260">
    <property type="term" value="P:DNA replication"/>
    <property type="evidence" value="ECO:0007669"/>
    <property type="project" value="UniProtKB-UniRule"/>
</dbReference>
<dbReference type="InterPro" id="IPR042037">
    <property type="entry name" value="MukE_C"/>
</dbReference>
<dbReference type="InterPro" id="IPR007385">
    <property type="entry name" value="Scp_MukE"/>
</dbReference>
<comment type="similarity">
    <text evidence="6">Belongs to the MukE family.</text>
</comment>
<evidence type="ECO:0000256" key="1">
    <source>
        <dbReference type="ARBA" id="ARBA00022490"/>
    </source>
</evidence>
<comment type="function">
    <text evidence="6">Involved in chromosome condensation, segregation and cell cycle progression. May participate in facilitating chromosome segregation by condensation DNA from both sides of a centrally located replisome during cell division. Probably acts via its interaction with MukB and MukF.</text>
</comment>
<dbReference type="InterPro" id="IPR042038">
    <property type="entry name" value="MukE_N"/>
</dbReference>
<feature type="compositionally biased region" description="Polar residues" evidence="7">
    <location>
        <begin position="1"/>
        <end position="13"/>
    </location>
</feature>
<dbReference type="AlphaFoldDB" id="A0A1H9ZAJ1"/>
<evidence type="ECO:0000256" key="6">
    <source>
        <dbReference type="HAMAP-Rule" id="MF_01802"/>
    </source>
</evidence>
<evidence type="ECO:0000256" key="4">
    <source>
        <dbReference type="ARBA" id="ARBA00023067"/>
    </source>
</evidence>
<dbReference type="Gene3D" id="1.10.10.2250">
    <property type="match status" value="1"/>
</dbReference>
<organism evidence="8 9">
    <name type="scientific">Thorsellia anophelis DSM 18579</name>
    <dbReference type="NCBI Taxonomy" id="1123402"/>
    <lineage>
        <taxon>Bacteria</taxon>
        <taxon>Pseudomonadati</taxon>
        <taxon>Pseudomonadota</taxon>
        <taxon>Gammaproteobacteria</taxon>
        <taxon>Enterobacterales</taxon>
        <taxon>Thorselliaceae</taxon>
        <taxon>Thorsellia</taxon>
    </lineage>
</organism>
<protein>
    <recommendedName>
        <fullName evidence="6">Chromosome partition protein MukE</fullName>
    </recommendedName>
</protein>
<keyword evidence="1 6" id="KW-0963">Cytoplasm</keyword>
<dbReference type="Gene3D" id="1.10.10.2260">
    <property type="entry name" value="MukE-like family, C-terminal domain"/>
    <property type="match status" value="1"/>
</dbReference>
<comment type="subunit">
    <text evidence="6">Interacts, and probably forms a ternary complex, with MukF and MukB. The complex formation is stimulated by calcium or magnesium.</text>
</comment>
<dbReference type="Pfam" id="PF04288">
    <property type="entry name" value="MukE"/>
    <property type="match status" value="1"/>
</dbReference>
<feature type="region of interest" description="Disordered" evidence="7">
    <location>
        <begin position="247"/>
        <end position="270"/>
    </location>
</feature>
<dbReference type="STRING" id="1123402.SAMN02583745_00498"/>
<dbReference type="GO" id="GO:0005737">
    <property type="term" value="C:cytoplasm"/>
    <property type="evidence" value="ECO:0007669"/>
    <property type="project" value="UniProtKB-UniRule"/>
</dbReference>
<dbReference type="GO" id="GO:0030261">
    <property type="term" value="P:chromosome condensation"/>
    <property type="evidence" value="ECO:0007669"/>
    <property type="project" value="UniProtKB-KW"/>
</dbReference>
<comment type="subcellular location">
    <subcellularLocation>
        <location evidence="6">Cytoplasm</location>
        <location evidence="6">Nucleoid</location>
    </subcellularLocation>
    <text evidence="6">Restricted to the nucleoid region.</text>
</comment>
<proteinExistence type="inferred from homology"/>
<evidence type="ECO:0000256" key="2">
    <source>
        <dbReference type="ARBA" id="ARBA00022618"/>
    </source>
</evidence>
<dbReference type="NCBIfam" id="NF003602">
    <property type="entry name" value="PRK05256.1"/>
    <property type="match status" value="1"/>
</dbReference>
<dbReference type="EMBL" id="FOHV01000003">
    <property type="protein sequence ID" value="SES78565.1"/>
    <property type="molecule type" value="Genomic_DNA"/>
</dbReference>
<keyword evidence="5 6" id="KW-0131">Cell cycle</keyword>
<keyword evidence="3 6" id="KW-0159">Chromosome partition</keyword>
<name>A0A1H9ZAJ1_9GAMM</name>
<keyword evidence="4 6" id="KW-0226">DNA condensation</keyword>
<feature type="region of interest" description="Disordered" evidence="7">
    <location>
        <begin position="1"/>
        <end position="23"/>
    </location>
</feature>
<accession>A0A1H9ZAJ1</accession>
<dbReference type="GO" id="GO:0051301">
    <property type="term" value="P:cell division"/>
    <property type="evidence" value="ECO:0007669"/>
    <property type="project" value="UniProtKB-KW"/>
</dbReference>
<keyword evidence="9" id="KW-1185">Reference proteome</keyword>
<evidence type="ECO:0000256" key="7">
    <source>
        <dbReference type="SAM" id="MobiDB-lite"/>
    </source>
</evidence>
<sequence>MTDNSLSQNTYETAPSLPSDKPAHTAMPPKLMLALMSPLFPLLDSQLRAGRHISIEELENHAYLMDYQEALEEFYSRYGVELIRAPEGFFYLRPRSTTIIPRSVLTELDMLVGKILCYLYLSPERLANNGIFTYQDMYEELLTLTDEIKLLRLVNQRSTGSDLDRQKLQEKLRSSINRLRRLGMVRFLGTDTSKFTISESVFRFGADVRAGDDPLEAQLRLIRDGEAISLQSPLIIDDSPSEIVIDDETRDASRHSAHTFPNDLDSEVSE</sequence>
<keyword evidence="2 6" id="KW-0132">Cell division</keyword>
<evidence type="ECO:0000313" key="8">
    <source>
        <dbReference type="EMBL" id="SES78565.1"/>
    </source>
</evidence>
<dbReference type="HAMAP" id="MF_01802">
    <property type="entry name" value="MukE"/>
    <property type="match status" value="1"/>
</dbReference>
<gene>
    <name evidence="6" type="primary">mukE</name>
    <name evidence="8" type="ORF">SAMN02583745_00498</name>
</gene>
<dbReference type="GO" id="GO:0009295">
    <property type="term" value="C:nucleoid"/>
    <property type="evidence" value="ECO:0007669"/>
    <property type="project" value="UniProtKB-SubCell"/>
</dbReference>
<evidence type="ECO:0000256" key="5">
    <source>
        <dbReference type="ARBA" id="ARBA00023306"/>
    </source>
</evidence>
<evidence type="ECO:0000256" key="3">
    <source>
        <dbReference type="ARBA" id="ARBA00022829"/>
    </source>
</evidence>
<evidence type="ECO:0000313" key="9">
    <source>
        <dbReference type="Proteomes" id="UP000242642"/>
    </source>
</evidence>
<dbReference type="Proteomes" id="UP000242642">
    <property type="component" value="Unassembled WGS sequence"/>
</dbReference>
<reference evidence="9" key="1">
    <citation type="submission" date="2016-10" db="EMBL/GenBank/DDBJ databases">
        <authorList>
            <person name="Varghese N."/>
            <person name="Submissions S."/>
        </authorList>
    </citation>
    <scope>NUCLEOTIDE SEQUENCE [LARGE SCALE GENOMIC DNA]</scope>
    <source>
        <strain evidence="9">DSM 18579</strain>
    </source>
</reference>
<dbReference type="GO" id="GO:0007059">
    <property type="term" value="P:chromosome segregation"/>
    <property type="evidence" value="ECO:0007669"/>
    <property type="project" value="UniProtKB-UniRule"/>
</dbReference>